<evidence type="ECO:0000256" key="1">
    <source>
        <dbReference type="SAM" id="MobiDB-lite"/>
    </source>
</evidence>
<dbReference type="AlphaFoldDB" id="A0AAN9XIL3"/>
<evidence type="ECO:0000313" key="3">
    <source>
        <dbReference type="Proteomes" id="UP001386955"/>
    </source>
</evidence>
<organism evidence="2 3">
    <name type="scientific">Psophocarpus tetragonolobus</name>
    <name type="common">Winged bean</name>
    <name type="synonym">Dolichos tetragonolobus</name>
    <dbReference type="NCBI Taxonomy" id="3891"/>
    <lineage>
        <taxon>Eukaryota</taxon>
        <taxon>Viridiplantae</taxon>
        <taxon>Streptophyta</taxon>
        <taxon>Embryophyta</taxon>
        <taxon>Tracheophyta</taxon>
        <taxon>Spermatophyta</taxon>
        <taxon>Magnoliopsida</taxon>
        <taxon>eudicotyledons</taxon>
        <taxon>Gunneridae</taxon>
        <taxon>Pentapetalae</taxon>
        <taxon>rosids</taxon>
        <taxon>fabids</taxon>
        <taxon>Fabales</taxon>
        <taxon>Fabaceae</taxon>
        <taxon>Papilionoideae</taxon>
        <taxon>50 kb inversion clade</taxon>
        <taxon>NPAAA clade</taxon>
        <taxon>indigoferoid/millettioid clade</taxon>
        <taxon>Phaseoleae</taxon>
        <taxon>Psophocarpus</taxon>
    </lineage>
</organism>
<dbReference type="Proteomes" id="UP001386955">
    <property type="component" value="Unassembled WGS sequence"/>
</dbReference>
<proteinExistence type="predicted"/>
<reference evidence="2 3" key="1">
    <citation type="submission" date="2024-01" db="EMBL/GenBank/DDBJ databases">
        <title>The genomes of 5 underutilized Papilionoideae crops provide insights into root nodulation and disease resistanc.</title>
        <authorList>
            <person name="Jiang F."/>
        </authorList>
    </citation>
    <scope>NUCLEOTIDE SEQUENCE [LARGE SCALE GENOMIC DNA]</scope>
    <source>
        <strain evidence="2">DUOXIRENSHENG_FW03</strain>
        <tissue evidence="2">Leaves</tissue>
    </source>
</reference>
<name>A0AAN9XIL3_PSOTE</name>
<keyword evidence="3" id="KW-1185">Reference proteome</keyword>
<evidence type="ECO:0000313" key="2">
    <source>
        <dbReference type="EMBL" id="KAK7394272.1"/>
    </source>
</evidence>
<accession>A0AAN9XIL3</accession>
<comment type="caution">
    <text evidence="2">The sequence shown here is derived from an EMBL/GenBank/DDBJ whole genome shotgun (WGS) entry which is preliminary data.</text>
</comment>
<sequence>MIKINWWSEEKKEQGREGNSCKDQGQGFVRRNIDLTTKNDASATNKDNCNRTSPNAIRSRKCLATECPS</sequence>
<feature type="region of interest" description="Disordered" evidence="1">
    <location>
        <begin position="1"/>
        <end position="27"/>
    </location>
</feature>
<gene>
    <name evidence="2" type="ORF">VNO78_14794</name>
</gene>
<feature type="compositionally biased region" description="Basic and acidic residues" evidence="1">
    <location>
        <begin position="8"/>
        <end position="20"/>
    </location>
</feature>
<dbReference type="EMBL" id="JAYMYS010000004">
    <property type="protein sequence ID" value="KAK7394272.1"/>
    <property type="molecule type" value="Genomic_DNA"/>
</dbReference>
<protein>
    <submittedName>
        <fullName evidence="2">Uncharacterized protein</fullName>
    </submittedName>
</protein>